<evidence type="ECO:0000313" key="2">
    <source>
        <dbReference type="EMBL" id="KAG8173225.1"/>
    </source>
</evidence>
<proteinExistence type="predicted"/>
<dbReference type="Proteomes" id="UP000827092">
    <property type="component" value="Unassembled WGS sequence"/>
</dbReference>
<gene>
    <name evidence="2" type="ORF">JTE90_023700</name>
</gene>
<protein>
    <submittedName>
        <fullName evidence="2">Uncharacterized protein</fullName>
    </submittedName>
</protein>
<name>A0AAV6TPB6_9ARAC</name>
<keyword evidence="3" id="KW-1185">Reference proteome</keyword>
<reference evidence="2 3" key="1">
    <citation type="journal article" date="2022" name="Nat. Ecol. Evol.">
        <title>A masculinizing supergene underlies an exaggerated male reproductive morph in a spider.</title>
        <authorList>
            <person name="Hendrickx F."/>
            <person name="De Corte Z."/>
            <person name="Sonet G."/>
            <person name="Van Belleghem S.M."/>
            <person name="Kostlbacher S."/>
            <person name="Vangestel C."/>
        </authorList>
    </citation>
    <scope>NUCLEOTIDE SEQUENCE [LARGE SCALE GENOMIC DNA]</scope>
    <source>
        <strain evidence="2">W744_W776</strain>
    </source>
</reference>
<sequence>MIRRERTRVRDKPYKVVPRTNSVLSVTWPARDPNKPRPVAVVRPMDYLGRIIEPVEPGGGEQTSTTTPPPPVSTAQLSRPQFENPHLVPSL</sequence>
<evidence type="ECO:0000313" key="3">
    <source>
        <dbReference type="Proteomes" id="UP000827092"/>
    </source>
</evidence>
<dbReference type="EMBL" id="JAFNEN010001965">
    <property type="protein sequence ID" value="KAG8173225.1"/>
    <property type="molecule type" value="Genomic_DNA"/>
</dbReference>
<accession>A0AAV6TPB6</accession>
<organism evidence="2 3">
    <name type="scientific">Oedothorax gibbosus</name>
    <dbReference type="NCBI Taxonomy" id="931172"/>
    <lineage>
        <taxon>Eukaryota</taxon>
        <taxon>Metazoa</taxon>
        <taxon>Ecdysozoa</taxon>
        <taxon>Arthropoda</taxon>
        <taxon>Chelicerata</taxon>
        <taxon>Arachnida</taxon>
        <taxon>Araneae</taxon>
        <taxon>Araneomorphae</taxon>
        <taxon>Entelegynae</taxon>
        <taxon>Araneoidea</taxon>
        <taxon>Linyphiidae</taxon>
        <taxon>Erigoninae</taxon>
        <taxon>Oedothorax</taxon>
    </lineage>
</organism>
<dbReference type="AlphaFoldDB" id="A0AAV6TPB6"/>
<feature type="region of interest" description="Disordered" evidence="1">
    <location>
        <begin position="52"/>
        <end position="91"/>
    </location>
</feature>
<comment type="caution">
    <text evidence="2">The sequence shown here is derived from an EMBL/GenBank/DDBJ whole genome shotgun (WGS) entry which is preliminary data.</text>
</comment>
<evidence type="ECO:0000256" key="1">
    <source>
        <dbReference type="SAM" id="MobiDB-lite"/>
    </source>
</evidence>